<evidence type="ECO:0000259" key="2">
    <source>
        <dbReference type="SMART" id="SM00955"/>
    </source>
</evidence>
<dbReference type="Proteomes" id="UP000277811">
    <property type="component" value="Unassembled WGS sequence"/>
</dbReference>
<dbReference type="GO" id="GO:0005829">
    <property type="term" value="C:cytosol"/>
    <property type="evidence" value="ECO:0007669"/>
    <property type="project" value="TreeGrafter"/>
</dbReference>
<gene>
    <name evidence="3" type="ORF">LUCI_2637</name>
</gene>
<dbReference type="EMBL" id="UPPP01000073">
    <property type="protein sequence ID" value="VBB07393.1"/>
    <property type="molecule type" value="Genomic_DNA"/>
</dbReference>
<name>A0A498RB78_9FIRM</name>
<feature type="domain" description="RNB" evidence="2">
    <location>
        <begin position="50"/>
        <end position="383"/>
    </location>
</feature>
<evidence type="ECO:0000313" key="4">
    <source>
        <dbReference type="Proteomes" id="UP000277811"/>
    </source>
</evidence>
<protein>
    <recommendedName>
        <fullName evidence="2">RNB domain-containing protein</fullName>
    </recommendedName>
</protein>
<keyword evidence="4" id="KW-1185">Reference proteome</keyword>
<keyword evidence="1" id="KW-0175">Coiled coil</keyword>
<dbReference type="InterPro" id="IPR050180">
    <property type="entry name" value="RNR_Ribonuclease"/>
</dbReference>
<dbReference type="AlphaFoldDB" id="A0A498RB78"/>
<dbReference type="OrthoDB" id="9764149at2"/>
<dbReference type="InterPro" id="IPR040596">
    <property type="entry name" value="RNase_II_C_S1"/>
</dbReference>
<organism evidence="3 4">
    <name type="scientific">Lucifera butyrica</name>
    <dbReference type="NCBI Taxonomy" id="1351585"/>
    <lineage>
        <taxon>Bacteria</taxon>
        <taxon>Bacillati</taxon>
        <taxon>Bacillota</taxon>
        <taxon>Negativicutes</taxon>
        <taxon>Veillonellales</taxon>
        <taxon>Veillonellaceae</taxon>
        <taxon>Lucifera</taxon>
    </lineage>
</organism>
<evidence type="ECO:0000256" key="1">
    <source>
        <dbReference type="SAM" id="Coils"/>
    </source>
</evidence>
<dbReference type="GO" id="GO:0004540">
    <property type="term" value="F:RNA nuclease activity"/>
    <property type="evidence" value="ECO:0007669"/>
    <property type="project" value="InterPro"/>
</dbReference>
<dbReference type="PANTHER" id="PTHR23355:SF9">
    <property type="entry name" value="DIS3-LIKE EXONUCLEASE 2"/>
    <property type="match status" value="1"/>
</dbReference>
<dbReference type="Pfam" id="PF18614">
    <property type="entry name" value="RNase_II_C_S1"/>
    <property type="match status" value="1"/>
</dbReference>
<reference evidence="3 4" key="1">
    <citation type="submission" date="2018-06" db="EMBL/GenBank/DDBJ databases">
        <authorList>
            <person name="Strepis N."/>
        </authorList>
    </citation>
    <scope>NUCLEOTIDE SEQUENCE [LARGE SCALE GENOMIC DNA]</scope>
    <source>
        <strain evidence="3">LUCI</strain>
    </source>
</reference>
<dbReference type="InterPro" id="IPR012340">
    <property type="entry name" value="NA-bd_OB-fold"/>
</dbReference>
<dbReference type="SUPFAM" id="SSF50249">
    <property type="entry name" value="Nucleic acid-binding proteins"/>
    <property type="match status" value="1"/>
</dbReference>
<dbReference type="PANTHER" id="PTHR23355">
    <property type="entry name" value="RIBONUCLEASE"/>
    <property type="match status" value="1"/>
</dbReference>
<dbReference type="InterPro" id="IPR001900">
    <property type="entry name" value="RNase_II/R"/>
</dbReference>
<feature type="coiled-coil region" evidence="1">
    <location>
        <begin position="393"/>
        <end position="420"/>
    </location>
</feature>
<dbReference type="GO" id="GO:0003723">
    <property type="term" value="F:RNA binding"/>
    <property type="evidence" value="ECO:0007669"/>
    <property type="project" value="InterPro"/>
</dbReference>
<accession>A0A498RB78</accession>
<dbReference type="SMART" id="SM00955">
    <property type="entry name" value="RNB"/>
    <property type="match status" value="1"/>
</dbReference>
<dbReference type="GO" id="GO:0006402">
    <property type="term" value="P:mRNA catabolic process"/>
    <property type="evidence" value="ECO:0007669"/>
    <property type="project" value="TreeGrafter"/>
</dbReference>
<evidence type="ECO:0000313" key="3">
    <source>
        <dbReference type="EMBL" id="VBB07393.1"/>
    </source>
</evidence>
<dbReference type="Pfam" id="PF00773">
    <property type="entry name" value="RNB"/>
    <property type="match status" value="1"/>
</dbReference>
<sequence>MSTNDGQHRLRLQRIARQAMLERGLLPDFSAAAIAQLNDIRENVSGFEKVRDLRDLLWCSIDNDDSNDLDQLTVAAGMPGGCARIFIAIADVDEFVKKFTAIDEHARHNTTSVYTAAEIFSMLPEKLSYDITSLNYESDRLAIVIEIIVAADGSLQNADIYRAVVRNRAKLAYDSVAAWLDGTGPMPQAISIVKGLAENLRLQNQVAQKMRALRHMHGALDFETIEARPVFDKDEIKDLKTEKRNSAKDIVEDFMIAANGVTARYLTAKKFPSLRRVVRTPKRWNRIVEIALQHNFVLPEDPDSKALDQFLVAAKAADPLRFPDLCLSVIKLLGMGEYAVEFPGDSPEGHFGLAVKDYAHSTAPNRRYPDLITHRLLKAALSGDSVPYEKAELIALAKHCTEAENAAQKVERQVGKAAAAILLESRVGETFDAIVTGASHKGTWVRLLNPPVEGRLVDNFKGLDVGHRTRVQLVDTNVELGYIDFKQIK</sequence>
<dbReference type="RefSeq" id="WP_122628333.1">
    <property type="nucleotide sequence ID" value="NZ_UPPP01000073.1"/>
</dbReference>
<proteinExistence type="predicted"/>